<feature type="region of interest" description="Disordered" evidence="8">
    <location>
        <begin position="1063"/>
        <end position="1339"/>
    </location>
</feature>
<evidence type="ECO:0000256" key="3">
    <source>
        <dbReference type="ARBA" id="ARBA00022670"/>
    </source>
</evidence>
<dbReference type="InterPro" id="IPR000209">
    <property type="entry name" value="Peptidase_S8/S53_dom"/>
</dbReference>
<feature type="compositionally biased region" description="Acidic residues" evidence="8">
    <location>
        <begin position="924"/>
        <end position="947"/>
    </location>
</feature>
<dbReference type="Gene3D" id="3.40.50.200">
    <property type="entry name" value="Peptidase S8/S53 domain"/>
    <property type="match status" value="2"/>
</dbReference>
<feature type="domain" description="Membrane-bound transcription factor site-1 protease-like N-terminal" evidence="12">
    <location>
        <begin position="52"/>
        <end position="135"/>
    </location>
</feature>
<keyword evidence="15" id="KW-1185">Reference proteome</keyword>
<accession>A0A3Q0J6D7</accession>
<sequence length="1655" mass="186522">MIGSAPIRHTLCVVATLFVCILPVIFCVETNLETPCNITTTESVHISFTTQIVKNEFIVTFRGYYKSAARSRYIAAALNNSDSVLRWEILQRKNPATDFPSDFDVVLLEEVTGSDEAALSSLLEHPLIKRVTPQRLVHRSLQFIPEQRHGSEGVKDEDGSEGVEKEADVRPLRRTSLGVQSQFWQATGRLTSRRLLKTVPRQITSILQANTLWDLGIRGSGVKVAVFDTGLSSGHTGFNNVAERTDWTNENTLEDKLGHGTFVAGLIASSQRCLGFAPDAELHIFRVFTNQQVSYTSWFLDAFNYAILKKMDVLNLSIGGPDFMDFPFVDKVWELTANRVILISAIGNDGPLYGTLNNPADQMDVIGVGGINFEDQIAKFSSRGMTAWELPGGYGRVKPDIVTYGSAVRGPSTNGGERHEKFIYLFYLDLTECQYMWPYCTQPLYHGAIPIIVNVTILNGMGVVGKILERPKWYPYLPHNGEFLEISMTYSDILWPWSGYLAVHISILFYPINLLCIRGSGVKVAVFDTGLSSGHTGFNNVAERTDWTNENTLEDKLGHGTFVAEGGVRRSTVKLAVKANIIPTPPRHKRILWDQYHNLRYPQGYFPRDNLKMKNDPLDWNGDHVHTNFKVSFLLEVFKKKRKQLIISRQSHLWVGVVYSGIFLAIPPVDPPLIYEMLDHVLSCLHWMGVGSPYHIIGATHGPSKSSICRSIHEVVPVIVDTFFQRMVKWPEENLNDIPMTFLRKGGFPNVAGCVDGTMVLIDAPNEHEDQFVNRNGDHALNVMAICGPNYKFYAVNANWPGSVHDARVMRNSMVYRKFDEEGWRPFPDAVILGDSAYPLKEWLIPPRTRNPDAAADQRFLRCHKRTRRLIENSFGILKEKFPCLNYMRLSPQFAGMVVLASTTLHNIALTIDRDNENQNVEIHDDEAEDDGEEEAVDDPDEIDEEEQPRQDRNNPGKSIMEASAGKLYEEEGVPFLGLYTIQASSPNNTKINRGKVVVYGDSNCVDNSHNDKVADCFWLLDAILEFCVSDTLPSVFTKYRVPPLPPLPYATALPRLPESQLHKYSKVLDPKRERGNGVDTLKREKRGAGNSESTNREESTIKERGEVDLKQDRGNGQSDPNRERGNGLDPLNREKRGEDHLETANREKGEIDEKRERGNGELKSESTNREREEIDLKRDRGKGLDLVQEKRGSSESTNREEEIDLKRDRGKGLDLVQEKRGSSESTNREEEIDLQRDRGNGELDEYRARGNTEDAKLETSEVTVEEPVENRERGNGELELGNGTLEENGARGRITESDAKSEIENGERGEGESVAKRERGNGTLEENQERENVQSDAKYKILNGTIEENRGRGNIDAAKPVEYEETKVEPVEKRDRGNETLDENRARGNSESVSKLELGNGTIEENREIGNIEQGIRIELVEKRDRGNETLDENRESGSIESVAKLELGNGTLDENGVSGSIELESVSKLERGNGTMEQNPKIENQYSNMEPPVFEDMRDPVEKRGRGNETDENRERGKSESVSNPNRDQGERGEGEIVSRRERGSFESDAKRDRGNDDSVTKRDRGNHDSVAKGERGNGEEETVAMLQRRILELEPKRERGNGLEAETVAKRERRSGVKEQSKSVSNYDRVEGDEPFSWRQRKIKEADTKREG</sequence>
<feature type="compositionally biased region" description="Low complexity" evidence="8">
    <location>
        <begin position="1278"/>
        <end position="1288"/>
    </location>
</feature>
<feature type="chain" id="PRO_5018122339" evidence="9">
    <location>
        <begin position="28"/>
        <end position="1655"/>
    </location>
</feature>
<evidence type="ECO:0000259" key="13">
    <source>
        <dbReference type="Pfam" id="PF23090"/>
    </source>
</evidence>
<dbReference type="PANTHER" id="PTHR43806:SF7">
    <property type="entry name" value="MEMBRANE-BOUND TRANSCRIPTION FACTOR SITE-1 PROTEASE"/>
    <property type="match status" value="1"/>
</dbReference>
<dbReference type="InterPro" id="IPR050131">
    <property type="entry name" value="Peptidase_S8_subtilisin-like"/>
</dbReference>
<dbReference type="Proteomes" id="UP000079169">
    <property type="component" value="Unplaced"/>
</dbReference>
<dbReference type="InterPro" id="IPR015500">
    <property type="entry name" value="Peptidase_S8_subtilisin-rel"/>
</dbReference>
<keyword evidence="6" id="KW-0720">Serine protease</keyword>
<feature type="region of interest" description="Disordered" evidence="8">
    <location>
        <begin position="917"/>
        <end position="959"/>
    </location>
</feature>
<dbReference type="Pfam" id="PF13359">
    <property type="entry name" value="DDE_Tnp_4"/>
    <property type="match status" value="1"/>
</dbReference>
<feature type="compositionally biased region" description="Basic and acidic residues" evidence="8">
    <location>
        <begin position="1646"/>
        <end position="1655"/>
    </location>
</feature>
<feature type="region of interest" description="Disordered" evidence="8">
    <location>
        <begin position="1352"/>
        <end position="1400"/>
    </location>
</feature>
<evidence type="ECO:0000256" key="5">
    <source>
        <dbReference type="ARBA" id="ARBA00022801"/>
    </source>
</evidence>
<dbReference type="Pfam" id="PF23001">
    <property type="entry name" value="MBTP1_N"/>
    <property type="match status" value="1"/>
</dbReference>
<feature type="domain" description="MBTPS1 fourth" evidence="13">
    <location>
        <begin position="585"/>
        <end position="633"/>
    </location>
</feature>
<feature type="compositionally biased region" description="Basic and acidic residues" evidence="8">
    <location>
        <begin position="1592"/>
        <end position="1624"/>
    </location>
</feature>
<dbReference type="SUPFAM" id="SSF52743">
    <property type="entry name" value="Subtilisin-like"/>
    <property type="match status" value="2"/>
</dbReference>
<dbReference type="PROSITE" id="PS00137">
    <property type="entry name" value="SUBTILASE_HIS"/>
    <property type="match status" value="1"/>
</dbReference>
<evidence type="ECO:0000313" key="15">
    <source>
        <dbReference type="Proteomes" id="UP000079169"/>
    </source>
</evidence>
<keyword evidence="5" id="KW-0378">Hydrolase</keyword>
<evidence type="ECO:0000256" key="4">
    <source>
        <dbReference type="ARBA" id="ARBA00022723"/>
    </source>
</evidence>
<feature type="compositionally biased region" description="Basic and acidic residues" evidence="8">
    <location>
        <begin position="1328"/>
        <end position="1339"/>
    </location>
</feature>
<feature type="compositionally biased region" description="Basic and acidic residues" evidence="8">
    <location>
        <begin position="1121"/>
        <end position="1260"/>
    </location>
</feature>
<dbReference type="GO" id="GO:0046872">
    <property type="term" value="F:metal ion binding"/>
    <property type="evidence" value="ECO:0007669"/>
    <property type="project" value="UniProtKB-KW"/>
</dbReference>
<evidence type="ECO:0000259" key="14">
    <source>
        <dbReference type="Pfam" id="PF23094"/>
    </source>
</evidence>
<dbReference type="InterPro" id="IPR022398">
    <property type="entry name" value="Peptidase_S8_His-AS"/>
</dbReference>
<dbReference type="GO" id="GO:0006508">
    <property type="term" value="P:proteolysis"/>
    <property type="evidence" value="ECO:0007669"/>
    <property type="project" value="UniProtKB-KW"/>
</dbReference>
<dbReference type="PROSITE" id="PS51892">
    <property type="entry name" value="SUBTILASE"/>
    <property type="match status" value="1"/>
</dbReference>
<feature type="compositionally biased region" description="Polar residues" evidence="8">
    <location>
        <begin position="1477"/>
        <end position="1490"/>
    </location>
</feature>
<evidence type="ECO:0000256" key="1">
    <source>
        <dbReference type="ARBA" id="ARBA00001968"/>
    </source>
</evidence>
<dbReference type="PRINTS" id="PR00723">
    <property type="entry name" value="SUBTILISIN"/>
</dbReference>
<feature type="domain" description="Peptidase S8/S53" evidence="10">
    <location>
        <begin position="219"/>
        <end position="407"/>
    </location>
</feature>
<name>A0A3Q0J6D7_DIACI</name>
<dbReference type="GO" id="GO:0004252">
    <property type="term" value="F:serine-type endopeptidase activity"/>
    <property type="evidence" value="ECO:0007669"/>
    <property type="project" value="InterPro"/>
</dbReference>
<dbReference type="RefSeq" id="XP_026684042.1">
    <property type="nucleotide sequence ID" value="XM_026828241.1"/>
</dbReference>
<dbReference type="PaxDb" id="121845-A0A3Q0J6D7"/>
<comment type="cofactor">
    <cofactor evidence="1">
        <name>a divalent metal cation</name>
        <dbReference type="ChEBI" id="CHEBI:60240"/>
    </cofactor>
</comment>
<comment type="similarity">
    <text evidence="2 7">Belongs to the peptidase S8 family.</text>
</comment>
<feature type="domain" description="MBTPS1 fourth" evidence="13">
    <location>
        <begin position="990"/>
        <end position="1036"/>
    </location>
</feature>
<evidence type="ECO:0000256" key="9">
    <source>
        <dbReference type="SAM" id="SignalP"/>
    </source>
</evidence>
<comment type="caution">
    <text evidence="7">Lacks conserved residue(s) required for the propagation of feature annotation.</text>
</comment>
<dbReference type="STRING" id="121845.A0A3Q0J6D7"/>
<evidence type="ECO:0000259" key="11">
    <source>
        <dbReference type="Pfam" id="PF13359"/>
    </source>
</evidence>
<feature type="compositionally biased region" description="Basic and acidic residues" evidence="8">
    <location>
        <begin position="1497"/>
        <end position="1521"/>
    </location>
</feature>
<dbReference type="GO" id="GO:0005794">
    <property type="term" value="C:Golgi apparatus"/>
    <property type="evidence" value="ECO:0007669"/>
    <property type="project" value="TreeGrafter"/>
</dbReference>
<dbReference type="Pfam" id="PF23094">
    <property type="entry name" value="MBTPS1_3rd"/>
    <property type="match status" value="1"/>
</dbReference>
<feature type="region of interest" description="Disordered" evidence="8">
    <location>
        <begin position="147"/>
        <end position="168"/>
    </location>
</feature>
<gene>
    <name evidence="16" type="primary">LOC103515602</name>
</gene>
<feature type="compositionally biased region" description="Basic and acidic residues" evidence="8">
    <location>
        <begin position="1095"/>
        <end position="1114"/>
    </location>
</feature>
<evidence type="ECO:0000256" key="6">
    <source>
        <dbReference type="ARBA" id="ARBA00022825"/>
    </source>
</evidence>
<dbReference type="InterPro" id="IPR057060">
    <property type="entry name" value="MBTPS1_3rd"/>
</dbReference>
<feature type="domain" description="MBTPS1 third" evidence="14">
    <location>
        <begin position="427"/>
        <end position="507"/>
    </location>
</feature>
<protein>
    <submittedName>
        <fullName evidence="16">Uncharacterized protein LOC103515602</fullName>
    </submittedName>
</protein>
<feature type="domain" description="DDE Tnp4" evidence="11">
    <location>
        <begin position="755"/>
        <end position="907"/>
    </location>
</feature>
<dbReference type="InterPro" id="IPR036852">
    <property type="entry name" value="Peptidase_S8/S53_dom_sf"/>
</dbReference>
<dbReference type="GeneID" id="103515602"/>
<evidence type="ECO:0000259" key="12">
    <source>
        <dbReference type="Pfam" id="PF23001"/>
    </source>
</evidence>
<feature type="non-terminal residue" evidence="16">
    <location>
        <position position="1655"/>
    </location>
</feature>
<reference evidence="16" key="1">
    <citation type="submission" date="2025-08" db="UniProtKB">
        <authorList>
            <consortium name="RefSeq"/>
        </authorList>
    </citation>
    <scope>IDENTIFICATION</scope>
</reference>
<dbReference type="InterPro" id="IPR027806">
    <property type="entry name" value="HARBI1_dom"/>
</dbReference>
<proteinExistence type="inferred from homology"/>
<feature type="compositionally biased region" description="Basic and acidic residues" evidence="8">
    <location>
        <begin position="1067"/>
        <end position="1083"/>
    </location>
</feature>
<evidence type="ECO:0000259" key="10">
    <source>
        <dbReference type="Pfam" id="PF00082"/>
    </source>
</evidence>
<dbReference type="PANTHER" id="PTHR43806">
    <property type="entry name" value="PEPTIDASE S8"/>
    <property type="match status" value="1"/>
</dbReference>
<keyword evidence="3" id="KW-0645">Protease</keyword>
<evidence type="ECO:0000313" key="16">
    <source>
        <dbReference type="RefSeq" id="XP_026684042.1"/>
    </source>
</evidence>
<organism evidence="15 16">
    <name type="scientific">Diaphorina citri</name>
    <name type="common">Asian citrus psyllid</name>
    <dbReference type="NCBI Taxonomy" id="121845"/>
    <lineage>
        <taxon>Eukaryota</taxon>
        <taxon>Metazoa</taxon>
        <taxon>Ecdysozoa</taxon>
        <taxon>Arthropoda</taxon>
        <taxon>Hexapoda</taxon>
        <taxon>Insecta</taxon>
        <taxon>Pterygota</taxon>
        <taxon>Neoptera</taxon>
        <taxon>Paraneoptera</taxon>
        <taxon>Hemiptera</taxon>
        <taxon>Sternorrhyncha</taxon>
        <taxon>Psylloidea</taxon>
        <taxon>Psyllidae</taxon>
        <taxon>Diaphorininae</taxon>
        <taxon>Diaphorina</taxon>
    </lineage>
</organism>
<keyword evidence="9" id="KW-0732">Signal</keyword>
<feature type="signal peptide" evidence="9">
    <location>
        <begin position="1"/>
        <end position="27"/>
    </location>
</feature>
<keyword evidence="4" id="KW-0479">Metal-binding</keyword>
<dbReference type="InterPro" id="IPR055143">
    <property type="entry name" value="MBTP1_N"/>
</dbReference>
<dbReference type="KEGG" id="dci:103515602"/>
<feature type="compositionally biased region" description="Basic and acidic residues" evidence="8">
    <location>
        <begin position="1530"/>
        <end position="1581"/>
    </location>
</feature>
<dbReference type="Pfam" id="PF23090">
    <property type="entry name" value="MBTPS1_4th"/>
    <property type="match status" value="2"/>
</dbReference>
<feature type="compositionally biased region" description="Basic and acidic residues" evidence="8">
    <location>
        <begin position="1352"/>
        <end position="1389"/>
    </location>
</feature>
<dbReference type="InterPro" id="IPR057032">
    <property type="entry name" value="MBTPS1_4th"/>
</dbReference>
<evidence type="ECO:0000256" key="8">
    <source>
        <dbReference type="SAM" id="MobiDB-lite"/>
    </source>
</evidence>
<dbReference type="Pfam" id="PF00082">
    <property type="entry name" value="Peptidase_S8"/>
    <property type="match status" value="1"/>
</dbReference>
<evidence type="ECO:0000256" key="2">
    <source>
        <dbReference type="ARBA" id="ARBA00011073"/>
    </source>
</evidence>
<feature type="compositionally biased region" description="Basic and acidic residues" evidence="8">
    <location>
        <begin position="1289"/>
        <end position="1321"/>
    </location>
</feature>
<evidence type="ECO:0000256" key="7">
    <source>
        <dbReference type="PROSITE-ProRule" id="PRU01240"/>
    </source>
</evidence>
<feature type="region of interest" description="Disordered" evidence="8">
    <location>
        <begin position="1468"/>
        <end position="1655"/>
    </location>
</feature>